<evidence type="ECO:0000259" key="5">
    <source>
        <dbReference type="PROSITE" id="PS50931"/>
    </source>
</evidence>
<evidence type="ECO:0000256" key="3">
    <source>
        <dbReference type="ARBA" id="ARBA00023125"/>
    </source>
</evidence>
<name>A0A3S9PY43_9ACTO</name>
<dbReference type="GO" id="GO:0032993">
    <property type="term" value="C:protein-DNA complex"/>
    <property type="evidence" value="ECO:0007669"/>
    <property type="project" value="TreeGrafter"/>
</dbReference>
<dbReference type="Pfam" id="PF00126">
    <property type="entry name" value="HTH_1"/>
    <property type="match status" value="1"/>
</dbReference>
<dbReference type="KEGG" id="flh:EJ997_07775"/>
<evidence type="ECO:0000313" key="7">
    <source>
        <dbReference type="Proteomes" id="UP000280344"/>
    </source>
</evidence>
<keyword evidence="7" id="KW-1185">Reference proteome</keyword>
<dbReference type="PROSITE" id="PS50931">
    <property type="entry name" value="HTH_LYSR"/>
    <property type="match status" value="1"/>
</dbReference>
<dbReference type="FunFam" id="1.10.10.10:FF:000001">
    <property type="entry name" value="LysR family transcriptional regulator"/>
    <property type="match status" value="1"/>
</dbReference>
<comment type="similarity">
    <text evidence="1">Belongs to the LysR transcriptional regulatory family.</text>
</comment>
<dbReference type="EMBL" id="CP034593">
    <property type="protein sequence ID" value="AZQ77246.1"/>
    <property type="molecule type" value="Genomic_DNA"/>
</dbReference>
<dbReference type="GO" id="GO:0003700">
    <property type="term" value="F:DNA-binding transcription factor activity"/>
    <property type="evidence" value="ECO:0007669"/>
    <property type="project" value="InterPro"/>
</dbReference>
<dbReference type="Proteomes" id="UP000280344">
    <property type="component" value="Chromosome"/>
</dbReference>
<organism evidence="6 7">
    <name type="scientific">Flaviflexus ciconiae</name>
    <dbReference type="NCBI Taxonomy" id="2496867"/>
    <lineage>
        <taxon>Bacteria</taxon>
        <taxon>Bacillati</taxon>
        <taxon>Actinomycetota</taxon>
        <taxon>Actinomycetes</taxon>
        <taxon>Actinomycetales</taxon>
        <taxon>Actinomycetaceae</taxon>
        <taxon>Flaviflexus</taxon>
    </lineage>
</organism>
<dbReference type="InterPro" id="IPR036388">
    <property type="entry name" value="WH-like_DNA-bd_sf"/>
</dbReference>
<dbReference type="PANTHER" id="PTHR30346:SF28">
    <property type="entry name" value="HTH-TYPE TRANSCRIPTIONAL REGULATOR CYNR"/>
    <property type="match status" value="1"/>
</dbReference>
<dbReference type="Gene3D" id="3.40.190.290">
    <property type="match status" value="1"/>
</dbReference>
<dbReference type="InterPro" id="IPR036390">
    <property type="entry name" value="WH_DNA-bd_sf"/>
</dbReference>
<dbReference type="GO" id="GO:0003677">
    <property type="term" value="F:DNA binding"/>
    <property type="evidence" value="ECO:0007669"/>
    <property type="project" value="UniProtKB-KW"/>
</dbReference>
<dbReference type="SUPFAM" id="SSF46785">
    <property type="entry name" value="Winged helix' DNA-binding domain"/>
    <property type="match status" value="1"/>
</dbReference>
<evidence type="ECO:0000313" key="6">
    <source>
        <dbReference type="EMBL" id="AZQ77246.1"/>
    </source>
</evidence>
<dbReference type="Pfam" id="PF03466">
    <property type="entry name" value="LysR_substrate"/>
    <property type="match status" value="1"/>
</dbReference>
<dbReference type="PANTHER" id="PTHR30346">
    <property type="entry name" value="TRANSCRIPTIONAL DUAL REGULATOR HCAR-RELATED"/>
    <property type="match status" value="1"/>
</dbReference>
<protein>
    <submittedName>
        <fullName evidence="6">LysR family transcriptional regulator</fullName>
    </submittedName>
</protein>
<dbReference type="InterPro" id="IPR000847">
    <property type="entry name" value="LysR_HTH_N"/>
</dbReference>
<dbReference type="OrthoDB" id="3181812at2"/>
<dbReference type="SUPFAM" id="SSF53850">
    <property type="entry name" value="Periplasmic binding protein-like II"/>
    <property type="match status" value="1"/>
</dbReference>
<dbReference type="AlphaFoldDB" id="A0A3S9PY43"/>
<keyword evidence="2" id="KW-0805">Transcription regulation</keyword>
<reference evidence="6 7" key="1">
    <citation type="submission" date="2018-12" db="EMBL/GenBank/DDBJ databases">
        <title>Complete genome sequence of Flaviflexus sp. H23T48.</title>
        <authorList>
            <person name="Bae J.-W."/>
            <person name="Lee J.-Y."/>
        </authorList>
    </citation>
    <scope>NUCLEOTIDE SEQUENCE [LARGE SCALE GENOMIC DNA]</scope>
    <source>
        <strain evidence="6 7">H23T48</strain>
    </source>
</reference>
<keyword evidence="3" id="KW-0238">DNA-binding</keyword>
<dbReference type="InterPro" id="IPR005119">
    <property type="entry name" value="LysR_subst-bd"/>
</dbReference>
<evidence type="ECO:0000256" key="4">
    <source>
        <dbReference type="ARBA" id="ARBA00023163"/>
    </source>
</evidence>
<dbReference type="Gene3D" id="1.10.10.10">
    <property type="entry name" value="Winged helix-like DNA-binding domain superfamily/Winged helix DNA-binding domain"/>
    <property type="match status" value="1"/>
</dbReference>
<sequence length="318" mass="35445">MGVGMAAIDRIDWLETFIAVSDFQSFSRAAHSLHCSQSRVSVHIAELEKAVRHKLVNRSCNPIELTEAGIVFLDHARRAIKNLNEAIDEMDQLNLEVRGHFTIGTVPSISAMFLPQVLRALKDKYPRIRVDITERTTDVLLDNLLDGVVDLAIRVDSATTSTESSSIEPLWGEPILAVFPKDHPLAATKGSIHPDELNQFEVGTTGAPGIGIDRDMRSRFDMWGVSGPRSNYFTEQPQTLFNMAKAGILIPIINLLAYESCDHRGLTYRVINDELAARRVFLQWNPARPFNAAMQAFIDIVYETQLPDGTVPITHSDL</sequence>
<accession>A0A3S9PY43</accession>
<proteinExistence type="inferred from homology"/>
<evidence type="ECO:0000256" key="2">
    <source>
        <dbReference type="ARBA" id="ARBA00023015"/>
    </source>
</evidence>
<keyword evidence="4" id="KW-0804">Transcription</keyword>
<gene>
    <name evidence="6" type="ORF">EJ997_07775</name>
</gene>
<dbReference type="CDD" id="cd05466">
    <property type="entry name" value="PBP2_LTTR_substrate"/>
    <property type="match status" value="1"/>
</dbReference>
<evidence type="ECO:0000256" key="1">
    <source>
        <dbReference type="ARBA" id="ARBA00009437"/>
    </source>
</evidence>
<feature type="domain" description="HTH lysR-type" evidence="5">
    <location>
        <begin position="9"/>
        <end position="66"/>
    </location>
</feature>